<evidence type="ECO:0000256" key="2">
    <source>
        <dbReference type="ARBA" id="ARBA00022448"/>
    </source>
</evidence>
<evidence type="ECO:0000256" key="3">
    <source>
        <dbReference type="ARBA" id="ARBA00022475"/>
    </source>
</evidence>
<feature type="transmembrane region" description="Helical" evidence="8">
    <location>
        <begin position="97"/>
        <end position="115"/>
    </location>
</feature>
<dbReference type="RefSeq" id="WP_249316032.1">
    <property type="nucleotide sequence ID" value="NZ_JACRSR010000002.1"/>
</dbReference>
<dbReference type="InterPro" id="IPR036259">
    <property type="entry name" value="MFS_trans_sf"/>
</dbReference>
<feature type="transmembrane region" description="Helical" evidence="8">
    <location>
        <begin position="356"/>
        <end position="375"/>
    </location>
</feature>
<dbReference type="GO" id="GO:0030395">
    <property type="term" value="F:lactose binding"/>
    <property type="evidence" value="ECO:0007669"/>
    <property type="project" value="TreeGrafter"/>
</dbReference>
<dbReference type="PROSITE" id="PS50850">
    <property type="entry name" value="MFS"/>
    <property type="match status" value="1"/>
</dbReference>
<feature type="transmembrane region" description="Helical" evidence="8">
    <location>
        <begin position="294"/>
        <end position="316"/>
    </location>
</feature>
<accession>A0A926HQ71</accession>
<evidence type="ECO:0000256" key="4">
    <source>
        <dbReference type="ARBA" id="ARBA00022519"/>
    </source>
</evidence>
<evidence type="ECO:0000259" key="9">
    <source>
        <dbReference type="PROSITE" id="PS50850"/>
    </source>
</evidence>
<evidence type="ECO:0000256" key="8">
    <source>
        <dbReference type="SAM" id="Phobius"/>
    </source>
</evidence>
<keyword evidence="6 8" id="KW-1133">Transmembrane helix</keyword>
<protein>
    <submittedName>
        <fullName evidence="10">MFS transporter</fullName>
    </submittedName>
</protein>
<keyword evidence="2" id="KW-0813">Transport</keyword>
<comment type="subcellular location">
    <subcellularLocation>
        <location evidence="1">Cell inner membrane</location>
        <topology evidence="1">Multi-pass membrane protein</topology>
    </subcellularLocation>
</comment>
<evidence type="ECO:0000256" key="6">
    <source>
        <dbReference type="ARBA" id="ARBA00022989"/>
    </source>
</evidence>
<feature type="transmembrane region" description="Helical" evidence="8">
    <location>
        <begin position="204"/>
        <end position="228"/>
    </location>
</feature>
<proteinExistence type="predicted"/>
<dbReference type="InterPro" id="IPR020846">
    <property type="entry name" value="MFS_dom"/>
</dbReference>
<feature type="transmembrane region" description="Helical" evidence="8">
    <location>
        <begin position="136"/>
        <end position="155"/>
    </location>
</feature>
<dbReference type="PANTHER" id="PTHR23522">
    <property type="entry name" value="BLL5896 PROTEIN"/>
    <property type="match status" value="1"/>
</dbReference>
<dbReference type="Proteomes" id="UP000623172">
    <property type="component" value="Unassembled WGS sequence"/>
</dbReference>
<dbReference type="GO" id="GO:0005886">
    <property type="term" value="C:plasma membrane"/>
    <property type="evidence" value="ECO:0007669"/>
    <property type="project" value="UniProtKB-SubCell"/>
</dbReference>
<feature type="transmembrane region" description="Helical" evidence="8">
    <location>
        <begin position="75"/>
        <end position="91"/>
    </location>
</feature>
<organism evidence="10 11">
    <name type="scientific">Gehongia tenuis</name>
    <dbReference type="NCBI Taxonomy" id="2763655"/>
    <lineage>
        <taxon>Bacteria</taxon>
        <taxon>Bacillati</taxon>
        <taxon>Bacillota</taxon>
        <taxon>Clostridia</taxon>
        <taxon>Christensenellales</taxon>
        <taxon>Christensenellaceae</taxon>
        <taxon>Gehongia</taxon>
    </lineage>
</organism>
<evidence type="ECO:0000256" key="5">
    <source>
        <dbReference type="ARBA" id="ARBA00022692"/>
    </source>
</evidence>
<evidence type="ECO:0000313" key="10">
    <source>
        <dbReference type="EMBL" id="MBC8531440.1"/>
    </source>
</evidence>
<feature type="transmembrane region" description="Helical" evidence="8">
    <location>
        <begin position="270"/>
        <end position="288"/>
    </location>
</feature>
<reference evidence="10" key="1">
    <citation type="submission" date="2020-08" db="EMBL/GenBank/DDBJ databases">
        <title>Genome public.</title>
        <authorList>
            <person name="Liu C."/>
            <person name="Sun Q."/>
        </authorList>
    </citation>
    <scope>NUCLEOTIDE SEQUENCE</scope>
    <source>
        <strain evidence="10">NSJ-53</strain>
    </source>
</reference>
<sequence>MRKRSLPKGLAPLWGVYGGYFMGNSVYSGYIAVYLRYIGIDSDIIGLLTGLPVLASMFFQPYIGLLADRAKSKNVVLLVITLLSTLCMAVFSLSNAIWYLTILMFLFNIFQNSIVPIMDSMTFELAPKNGFTYGSVRIAGSILGSLMLLVIGRIMDWKTTAIFPLFVILNIICMVATMATPRVEGHQAKGSKITMGALLKNRRLTRLIFPIFVFFTIYGFSSSFFGIMFTQDLGNSTGQLGLATFLNIIAEIPILIFSKRLYERFGAHKIFFFGLTLTCLRCLMLGLVSNSLVILLIQLCTSGNYILIYMPVATFFNDESPMELKASAQMLMVLVLNLGRTFGCIAGGYLNGLMPLATIFLMGSALVFSALLWLLRVMMKERREGVPGPSLRA</sequence>
<feature type="transmembrane region" description="Helical" evidence="8">
    <location>
        <begin position="44"/>
        <end position="63"/>
    </location>
</feature>
<feature type="transmembrane region" description="Helical" evidence="8">
    <location>
        <begin position="12"/>
        <end position="38"/>
    </location>
</feature>
<dbReference type="AlphaFoldDB" id="A0A926HQ71"/>
<feature type="transmembrane region" description="Helical" evidence="8">
    <location>
        <begin position="240"/>
        <end position="258"/>
    </location>
</feature>
<keyword evidence="3" id="KW-1003">Cell membrane</keyword>
<evidence type="ECO:0000256" key="7">
    <source>
        <dbReference type="ARBA" id="ARBA00023136"/>
    </source>
</evidence>
<keyword evidence="11" id="KW-1185">Reference proteome</keyword>
<feature type="transmembrane region" description="Helical" evidence="8">
    <location>
        <begin position="161"/>
        <end position="183"/>
    </location>
</feature>
<evidence type="ECO:0000313" key="11">
    <source>
        <dbReference type="Proteomes" id="UP000623172"/>
    </source>
</evidence>
<dbReference type="SUPFAM" id="SSF103473">
    <property type="entry name" value="MFS general substrate transporter"/>
    <property type="match status" value="1"/>
</dbReference>
<feature type="domain" description="Major facilitator superfamily (MFS) profile" evidence="9">
    <location>
        <begin position="1"/>
        <end position="382"/>
    </location>
</feature>
<keyword evidence="5 8" id="KW-0812">Transmembrane</keyword>
<name>A0A926HQ71_9FIRM</name>
<keyword evidence="4" id="KW-0997">Cell inner membrane</keyword>
<dbReference type="Gene3D" id="1.20.1250.20">
    <property type="entry name" value="MFS general substrate transporter like domains"/>
    <property type="match status" value="2"/>
</dbReference>
<keyword evidence="7 8" id="KW-0472">Membrane</keyword>
<dbReference type="GO" id="GO:0015528">
    <property type="term" value="F:lactose:proton symporter activity"/>
    <property type="evidence" value="ECO:0007669"/>
    <property type="project" value="TreeGrafter"/>
</dbReference>
<dbReference type="PANTHER" id="PTHR23522:SF10">
    <property type="entry name" value="3-PHENYLPROPIONIC ACID TRANSPORTER-RELATED"/>
    <property type="match status" value="1"/>
</dbReference>
<evidence type="ECO:0000256" key="1">
    <source>
        <dbReference type="ARBA" id="ARBA00004429"/>
    </source>
</evidence>
<dbReference type="Pfam" id="PF12832">
    <property type="entry name" value="MFS_1_like"/>
    <property type="match status" value="1"/>
</dbReference>
<dbReference type="InterPro" id="IPR024989">
    <property type="entry name" value="MFS_assoc_dom"/>
</dbReference>
<gene>
    <name evidence="10" type="ORF">H8696_06215</name>
</gene>
<feature type="transmembrane region" description="Helical" evidence="8">
    <location>
        <begin position="328"/>
        <end position="350"/>
    </location>
</feature>
<comment type="caution">
    <text evidence="10">The sequence shown here is derived from an EMBL/GenBank/DDBJ whole genome shotgun (WGS) entry which is preliminary data.</text>
</comment>
<dbReference type="EMBL" id="JACRSR010000002">
    <property type="protein sequence ID" value="MBC8531440.1"/>
    <property type="molecule type" value="Genomic_DNA"/>
</dbReference>